<accession>A0A934VNU6</accession>
<dbReference type="InterPro" id="IPR029062">
    <property type="entry name" value="Class_I_gatase-like"/>
</dbReference>
<dbReference type="InterPro" id="IPR029010">
    <property type="entry name" value="ThuA-like"/>
</dbReference>
<dbReference type="Gene3D" id="3.40.50.880">
    <property type="match status" value="1"/>
</dbReference>
<dbReference type="AlphaFoldDB" id="A0A934VNU6"/>
<reference evidence="2" key="1">
    <citation type="submission" date="2021-01" db="EMBL/GenBank/DDBJ databases">
        <title>Modified the classification status of verrucomicrobia.</title>
        <authorList>
            <person name="Feng X."/>
        </authorList>
    </citation>
    <scope>NUCLEOTIDE SEQUENCE</scope>
    <source>
        <strain evidence="2">KCTC 13126</strain>
    </source>
</reference>
<name>A0A934VNU6_9BACT</name>
<keyword evidence="3" id="KW-1185">Reference proteome</keyword>
<comment type="caution">
    <text evidence="2">The sequence shown here is derived from an EMBL/GenBank/DDBJ whole genome shotgun (WGS) entry which is preliminary data.</text>
</comment>
<protein>
    <submittedName>
        <fullName evidence="2">ThuA domain-containing protein</fullName>
    </submittedName>
</protein>
<dbReference type="RefSeq" id="WP_200359178.1">
    <property type="nucleotide sequence ID" value="NZ_JAENIL010000082.1"/>
</dbReference>
<dbReference type="PANTHER" id="PTHR40469:SF2">
    <property type="entry name" value="GALACTOSE-BINDING DOMAIN-LIKE SUPERFAMILY PROTEIN"/>
    <property type="match status" value="1"/>
</dbReference>
<feature type="domain" description="ThuA-like" evidence="1">
    <location>
        <begin position="18"/>
        <end position="243"/>
    </location>
</feature>
<dbReference type="PANTHER" id="PTHR40469">
    <property type="entry name" value="SECRETED GLYCOSYL HYDROLASE"/>
    <property type="match status" value="1"/>
</dbReference>
<proteinExistence type="predicted"/>
<evidence type="ECO:0000313" key="2">
    <source>
        <dbReference type="EMBL" id="MBK1880326.1"/>
    </source>
</evidence>
<organism evidence="2 3">
    <name type="scientific">Pelagicoccus mobilis</name>
    <dbReference type="NCBI Taxonomy" id="415221"/>
    <lineage>
        <taxon>Bacteria</taxon>
        <taxon>Pseudomonadati</taxon>
        <taxon>Verrucomicrobiota</taxon>
        <taxon>Opitutia</taxon>
        <taxon>Puniceicoccales</taxon>
        <taxon>Pelagicoccaceae</taxon>
        <taxon>Pelagicoccus</taxon>
    </lineage>
</organism>
<dbReference type="EMBL" id="JAENIL010000082">
    <property type="protein sequence ID" value="MBK1880326.1"/>
    <property type="molecule type" value="Genomic_DNA"/>
</dbReference>
<evidence type="ECO:0000313" key="3">
    <source>
        <dbReference type="Proteomes" id="UP000617628"/>
    </source>
</evidence>
<gene>
    <name evidence="2" type="ORF">JIN87_25805</name>
</gene>
<dbReference type="Proteomes" id="UP000617628">
    <property type="component" value="Unassembled WGS sequence"/>
</dbReference>
<dbReference type="SUPFAM" id="SSF52317">
    <property type="entry name" value="Class I glutamine amidotransferase-like"/>
    <property type="match status" value="1"/>
</dbReference>
<dbReference type="Pfam" id="PF06283">
    <property type="entry name" value="ThuA"/>
    <property type="match status" value="1"/>
</dbReference>
<sequence>MKTLARDQKETSSERIDVLIVDGFGNHDWRLTTEYLKAILESDGRFAVSVSTCPNRNVDKEAWEKWNPDFASYPVVIQICNDINDTERSWPNRVEEAFEGYVSAGGGVYMHHSANNAFKDWDAYNLMIGLGWRGVDFGVSLIVDDKENVVVIPKGEGEKTSHGKRFDALVTRMGDHPIHEGLPKQWIAADLEVYRYARGPAENLEVISYAREPRTGLNTPIEWVVSFGKGRVYSSTYGHVWKDSDWPAGIRCRAFQVNLVRALQWLSGEKVETSVPVSFPNVDKASLSKPLSQ</sequence>
<evidence type="ECO:0000259" key="1">
    <source>
        <dbReference type="Pfam" id="PF06283"/>
    </source>
</evidence>